<dbReference type="InterPro" id="IPR036259">
    <property type="entry name" value="MFS_trans_sf"/>
</dbReference>
<dbReference type="PANTHER" id="PTHR23503:SF8">
    <property type="entry name" value="FACILITATED GLUCOSE TRANSPORTER PROTEIN 1"/>
    <property type="match status" value="1"/>
</dbReference>
<evidence type="ECO:0000256" key="1">
    <source>
        <dbReference type="ARBA" id="ARBA00004141"/>
    </source>
</evidence>
<organism evidence="8 9">
    <name type="scientific">Rhynchospora pubera</name>
    <dbReference type="NCBI Taxonomy" id="906938"/>
    <lineage>
        <taxon>Eukaryota</taxon>
        <taxon>Viridiplantae</taxon>
        <taxon>Streptophyta</taxon>
        <taxon>Embryophyta</taxon>
        <taxon>Tracheophyta</taxon>
        <taxon>Spermatophyta</taxon>
        <taxon>Magnoliopsida</taxon>
        <taxon>Liliopsida</taxon>
        <taxon>Poales</taxon>
        <taxon>Cyperaceae</taxon>
        <taxon>Cyperoideae</taxon>
        <taxon>Rhynchosporeae</taxon>
        <taxon>Rhynchospora</taxon>
    </lineage>
</organism>
<keyword evidence="5 6" id="KW-0472">Membrane</keyword>
<dbReference type="InterPro" id="IPR020846">
    <property type="entry name" value="MFS_dom"/>
</dbReference>
<evidence type="ECO:0000256" key="6">
    <source>
        <dbReference type="SAM" id="Phobius"/>
    </source>
</evidence>
<keyword evidence="4 6" id="KW-1133">Transmembrane helix</keyword>
<feature type="transmembrane region" description="Helical" evidence="6">
    <location>
        <begin position="7"/>
        <end position="25"/>
    </location>
</feature>
<dbReference type="AlphaFoldDB" id="A0AAV8FDN1"/>
<dbReference type="Gene3D" id="1.20.1250.20">
    <property type="entry name" value="MFS general substrate transporter like domains"/>
    <property type="match status" value="1"/>
</dbReference>
<evidence type="ECO:0000313" key="8">
    <source>
        <dbReference type="EMBL" id="KAJ4788801.1"/>
    </source>
</evidence>
<evidence type="ECO:0000256" key="2">
    <source>
        <dbReference type="ARBA" id="ARBA00022448"/>
    </source>
</evidence>
<keyword evidence="9" id="KW-1185">Reference proteome</keyword>
<feature type="domain" description="Major facilitator superfamily (MFS) profile" evidence="7">
    <location>
        <begin position="1"/>
        <end position="129"/>
    </location>
</feature>
<dbReference type="EMBL" id="JAMFTS010000002">
    <property type="protein sequence ID" value="KAJ4788801.1"/>
    <property type="molecule type" value="Genomic_DNA"/>
</dbReference>
<protein>
    <recommendedName>
        <fullName evidence="7">Major facilitator superfamily (MFS) profile domain-containing protein</fullName>
    </recommendedName>
</protein>
<dbReference type="PANTHER" id="PTHR23503">
    <property type="entry name" value="SOLUTE CARRIER FAMILY 2"/>
    <property type="match status" value="1"/>
</dbReference>
<feature type="transmembrane region" description="Helical" evidence="6">
    <location>
        <begin position="75"/>
        <end position="95"/>
    </location>
</feature>
<name>A0AAV8FDN1_9POAL</name>
<accession>A0AAV8FDN1</accession>
<keyword evidence="2" id="KW-0813">Transport</keyword>
<feature type="transmembrane region" description="Helical" evidence="6">
    <location>
        <begin position="37"/>
        <end position="63"/>
    </location>
</feature>
<evidence type="ECO:0000313" key="9">
    <source>
        <dbReference type="Proteomes" id="UP001140206"/>
    </source>
</evidence>
<evidence type="ECO:0000256" key="3">
    <source>
        <dbReference type="ARBA" id="ARBA00022692"/>
    </source>
</evidence>
<dbReference type="PRINTS" id="PR00171">
    <property type="entry name" value="SUGRTRNSPORT"/>
</dbReference>
<dbReference type="Proteomes" id="UP001140206">
    <property type="component" value="Chromosome 2"/>
</dbReference>
<dbReference type="PROSITE" id="PS50850">
    <property type="entry name" value="MFS"/>
    <property type="match status" value="1"/>
</dbReference>
<dbReference type="SUPFAM" id="SSF103473">
    <property type="entry name" value="MFS general substrate transporter"/>
    <property type="match status" value="1"/>
</dbReference>
<dbReference type="Pfam" id="PF00083">
    <property type="entry name" value="Sugar_tr"/>
    <property type="match status" value="1"/>
</dbReference>
<proteinExistence type="predicted"/>
<dbReference type="InterPro" id="IPR003663">
    <property type="entry name" value="Sugar/inositol_transpt"/>
</dbReference>
<evidence type="ECO:0000259" key="7">
    <source>
        <dbReference type="PROSITE" id="PS50850"/>
    </source>
</evidence>
<dbReference type="GO" id="GO:0016020">
    <property type="term" value="C:membrane"/>
    <property type="evidence" value="ECO:0007669"/>
    <property type="project" value="UniProtKB-SubCell"/>
</dbReference>
<keyword evidence="3 6" id="KW-0812">Transmembrane</keyword>
<dbReference type="InterPro" id="IPR005828">
    <property type="entry name" value="MFS_sugar_transport-like"/>
</dbReference>
<comment type="subcellular location">
    <subcellularLocation>
        <location evidence="1">Membrane</location>
        <topology evidence="1">Multi-pass membrane protein</topology>
    </subcellularLocation>
</comment>
<comment type="caution">
    <text evidence="8">The sequence shown here is derived from an EMBL/GenBank/DDBJ whole genome shotgun (WGS) entry which is preliminary data.</text>
</comment>
<evidence type="ECO:0000256" key="4">
    <source>
        <dbReference type="ARBA" id="ARBA00022989"/>
    </source>
</evidence>
<gene>
    <name evidence="8" type="ORF">LUZ62_040047</name>
</gene>
<evidence type="ECO:0000256" key="5">
    <source>
        <dbReference type="ARBA" id="ARBA00023136"/>
    </source>
</evidence>
<feature type="transmembrane region" description="Helical" evidence="6">
    <location>
        <begin position="101"/>
        <end position="121"/>
    </location>
</feature>
<sequence length="144" mass="15462">MVFACDYLLLGSFIGMAVAMGVQAGAASLHHLSSGTIYLSVGGMLLFVLSFSLGAGPVPGLLLPEIFPNRIRAKAMALCMSVHWVINFFVGLLFLQLLEQLGAELLYSIFATVCVVAAIFVRKNVVETKGKTLQEIEVALLQTQ</sequence>
<dbReference type="InterPro" id="IPR045263">
    <property type="entry name" value="GLUT"/>
</dbReference>
<dbReference type="GO" id="GO:0015149">
    <property type="term" value="F:hexose transmembrane transporter activity"/>
    <property type="evidence" value="ECO:0007669"/>
    <property type="project" value="TreeGrafter"/>
</dbReference>
<reference evidence="8" key="1">
    <citation type="submission" date="2022-08" db="EMBL/GenBank/DDBJ databases">
        <authorList>
            <person name="Marques A."/>
        </authorList>
    </citation>
    <scope>NUCLEOTIDE SEQUENCE</scope>
    <source>
        <strain evidence="8">RhyPub2mFocal</strain>
        <tissue evidence="8">Leaves</tissue>
    </source>
</reference>